<feature type="region of interest" description="Disordered" evidence="1">
    <location>
        <begin position="196"/>
        <end position="293"/>
    </location>
</feature>
<feature type="region of interest" description="Disordered" evidence="1">
    <location>
        <begin position="1110"/>
        <end position="1139"/>
    </location>
</feature>
<sequence>MAADRVPPVAGWGSRPSPARQRASGAGRDSAESGAAQEAVRRCRDAQGRQAELSSTPTPDQSPPKTREASGAEGGGGASWVGASDPRGRGPGAPAFSLVGRCVASTPCPASSASSASSTGSPALSCFARDALLASSARVASGEGAHVVIPFSLEFLRALERASPADACAWLRGGLARPQEGDRCPEDLAGRAWAPAQLAPNLTSSAPVEVPPLERPGDTPDDSAGEREPQGGGGSWKSADASEGRATRGNAATYDDDDEANASGDALNRQGADAQRSVAPFVSRTASAAPSQKAVEAFAAAVRATQRASRGSRGACVLLLLPQRHEALARPGRAASTCVAAASKTEGETARGAAEGGGRDEEGEEEVAGLRAGPGARRSSTPSVDPPEARPSAGAVPGTRDAGGGGAREEVPPAADCAGGAEAESAAACGRVPNAALRRALLAALAGRASLRPRTESRAALHASGAERTRGTLESCDAGGEPPRERSRGGHDEEAEGRGGVSQNAGNARRPAGVASYAVCGRKGKNSSLEQRHVSEKEYPKLDGSAGGARCGASPGGGAPTCEASGGGRAMLRGDSEASTCPGELGPPAVGRGAADGDEFVSRVIYGLERVVLVIPVRRNSLPPSSWNLPLRGISKSLRRRRGVSGDSAPQAFFENFLRPHVAPEFNLGDEVEETLLLLRLWMQRRDDGAPKDSDCADPREGGREGRENLVVPAGIRRGGRGLNAAASAAGELADAQANRSHREGPQHGDTREDNVEKEKPAPRAECEQRRPRDPGVRVALLLLPSSDALGPSQALAWRDDEVQAAANWLSRCLSPLDTHAIRVFPSPAVSDSPSFPTAPSSPSASASRPGLSLSTPSLSLSPGSSSGLVDDPAAPLRERFLVSRANASAGLVEPHQGRGEGLSEKHSPGDGPAGVGSASRADFVELSAQEPLSEKARYLEAAPPIQGLREGTLTYERAAALMVSLAERPPSGGHSQSALASALRRTSLYRLWEARERAKRLHPVDRFSRQAGVAALRRRLTECGRGAGPVTSRAGTQSPSDRILSGPATGEGRRGGTVSASCMQDEGVCGAAAYHAGHGGAAICEASRGRAEACRESSAEPLWARALSCGSPGSPPERAPRCPPFLRPRRPKRKRRNCSPVTHGRWPCVVCFSSEKQKKAFEKNGADLLQSSSGRTSTNAKWLPCMRTSWRASAGRPGLRGGRVRNGAWTRSYREKLAKRASQKKAKDTTRETPVTVQVHAKTRDSRGKPTTRRKGNVGSGRKGARGKRRAAGQRPRLPTAVGKQRERVWLAQEFLRSLRARTASEGQQGAAKAARGDERPFSGARRNEDIERLLRLYAKRNLGSRESVERQDRLLTARFGPCRENPVRTLQRLVQWRRILHNVVRRYGYHTVWRASDARDKDVFVALETLGEAGARRRFTLSWRVVRLAASSPTLAASGGRSSSVAHSAVPSPRVGVPAGKSPLDGLSSIEDGACFWPSALPVGNQRRDSSSPPLLSPRAAEWRCRTRRSVGAGAVNQAKWRGSLFEEPRQDATWLPCSAVDAHGEAEARLSRSEGAPLPSLGGLQRVEDGSLSLTQTPLFSGVLSSWMASCMQMQVTNSLWLLVALKQVDLLLSPLTSLATFAAVLYAATEPIWLRKAVRGFFALRRRGMTVSLAGQRSALHRRDLTQARNDGHAAERSAARATDGEVWDAPASGDAHARSSGDMLSPKTRRKRDELKRKRERLYLETQRQDEATRSLEDRGGEFSGELHLLRLLQTRASPRLDAILSSLSKKRHTFLYLQAKCGVDVPVPLARRAGGAWVEACMQLAACDIRDSGGSAPGSPRANEGHDGLRESVMEHYRANEGTAQLPARRCKDSHAFGLEGVSSSQPGADTEASESSPTSTGERALWGLSAPMGQHETSGREGKGVEPQMGAEQSGEADAAEAGASTHAPSDRQRHPGVLPSAVLNRREAIVRALRERGDGGNSSIVVELMRGILEHTLKVLEQVSRLKNCARDDVPPGVVEKAAAAAELLSTILLR</sequence>
<feature type="region of interest" description="Disordered" evidence="1">
    <location>
        <begin position="525"/>
        <end position="593"/>
    </location>
</feature>
<evidence type="ECO:0000313" key="2">
    <source>
        <dbReference type="EMBL" id="PFH38017.1"/>
    </source>
</evidence>
<name>A0A2A9MPM5_BESBE</name>
<feature type="compositionally biased region" description="Basic and acidic residues" evidence="1">
    <location>
        <begin position="896"/>
        <end position="909"/>
    </location>
</feature>
<organism evidence="2 3">
    <name type="scientific">Besnoitia besnoiti</name>
    <name type="common">Apicomplexan protozoan</name>
    <dbReference type="NCBI Taxonomy" id="94643"/>
    <lineage>
        <taxon>Eukaryota</taxon>
        <taxon>Sar</taxon>
        <taxon>Alveolata</taxon>
        <taxon>Apicomplexa</taxon>
        <taxon>Conoidasida</taxon>
        <taxon>Coccidia</taxon>
        <taxon>Eucoccidiorida</taxon>
        <taxon>Eimeriorina</taxon>
        <taxon>Sarcocystidae</taxon>
        <taxon>Besnoitia</taxon>
    </lineage>
</organism>
<feature type="compositionally biased region" description="Low complexity" evidence="1">
    <location>
        <begin position="1443"/>
        <end position="1456"/>
    </location>
</feature>
<dbReference type="GeneID" id="40305421"/>
<feature type="compositionally biased region" description="Basic and acidic residues" evidence="1">
    <location>
        <begin position="741"/>
        <end position="773"/>
    </location>
</feature>
<feature type="region of interest" description="Disordered" evidence="1">
    <location>
        <begin position="340"/>
        <end position="416"/>
    </location>
</feature>
<dbReference type="OrthoDB" id="10453028at2759"/>
<protein>
    <submittedName>
        <fullName evidence="2">Uncharacterized protein</fullName>
    </submittedName>
</protein>
<feature type="region of interest" description="Disordered" evidence="1">
    <location>
        <begin position="688"/>
        <end position="715"/>
    </location>
</feature>
<keyword evidence="3" id="KW-1185">Reference proteome</keyword>
<feature type="region of interest" description="Disordered" evidence="1">
    <location>
        <begin position="1025"/>
        <end position="1058"/>
    </location>
</feature>
<comment type="caution">
    <text evidence="2">The sequence shown here is derived from an EMBL/GenBank/DDBJ whole genome shotgun (WGS) entry which is preliminary data.</text>
</comment>
<feature type="compositionally biased region" description="Basic and acidic residues" evidence="1">
    <location>
        <begin position="1666"/>
        <end position="1683"/>
    </location>
</feature>
<evidence type="ECO:0000256" key="1">
    <source>
        <dbReference type="SAM" id="MobiDB-lite"/>
    </source>
</evidence>
<dbReference type="RefSeq" id="XP_029222026.1">
    <property type="nucleotide sequence ID" value="XM_029359113.1"/>
</dbReference>
<feature type="compositionally biased region" description="Basic and acidic residues" evidence="1">
    <location>
        <begin position="482"/>
        <end position="492"/>
    </location>
</feature>
<gene>
    <name evidence="2" type="ORF">BESB_003580</name>
</gene>
<dbReference type="Proteomes" id="UP000224006">
    <property type="component" value="Chromosome I"/>
</dbReference>
<feature type="compositionally biased region" description="Low complexity" evidence="1">
    <location>
        <begin position="1917"/>
        <end position="1931"/>
    </location>
</feature>
<feature type="region of interest" description="Disordered" evidence="1">
    <location>
        <begin position="1304"/>
        <end position="1326"/>
    </location>
</feature>
<feature type="compositionally biased region" description="Basic and acidic residues" evidence="1">
    <location>
        <begin position="1316"/>
        <end position="1326"/>
    </location>
</feature>
<dbReference type="EMBL" id="NWUJ01000001">
    <property type="protein sequence ID" value="PFH38017.1"/>
    <property type="molecule type" value="Genomic_DNA"/>
</dbReference>
<accession>A0A2A9MPM5</accession>
<feature type="compositionally biased region" description="Basic residues" evidence="1">
    <location>
        <begin position="1264"/>
        <end position="1273"/>
    </location>
</feature>
<feature type="region of interest" description="Disordered" evidence="1">
    <location>
        <begin position="1666"/>
        <end position="1724"/>
    </location>
</feature>
<feature type="compositionally biased region" description="Polar residues" evidence="1">
    <location>
        <begin position="1868"/>
        <end position="1888"/>
    </location>
</feature>
<feature type="compositionally biased region" description="Low complexity" evidence="1">
    <location>
        <begin position="727"/>
        <end position="738"/>
    </location>
</feature>
<feature type="region of interest" description="Disordered" evidence="1">
    <location>
        <begin position="827"/>
        <end position="872"/>
    </location>
</feature>
<feature type="compositionally biased region" description="Basic and acidic residues" evidence="1">
    <location>
        <begin position="530"/>
        <end position="541"/>
    </location>
</feature>
<dbReference type="KEGG" id="bbes:BESB_003580"/>
<feature type="region of interest" description="Disordered" evidence="1">
    <location>
        <begin position="888"/>
        <end position="918"/>
    </location>
</feature>
<feature type="region of interest" description="Disordered" evidence="1">
    <location>
        <begin position="452"/>
        <end position="513"/>
    </location>
</feature>
<feature type="compositionally biased region" description="Basic and acidic residues" evidence="1">
    <location>
        <begin position="453"/>
        <end position="471"/>
    </location>
</feature>
<dbReference type="VEuPathDB" id="ToxoDB:BESB_003580"/>
<feature type="region of interest" description="Disordered" evidence="1">
    <location>
        <begin position="1"/>
        <end position="96"/>
    </location>
</feature>
<feature type="region of interest" description="Disordered" evidence="1">
    <location>
        <begin position="1439"/>
        <end position="1459"/>
    </location>
</feature>
<feature type="compositionally biased region" description="Gly residues" evidence="1">
    <location>
        <begin position="545"/>
        <end position="569"/>
    </location>
</feature>
<feature type="region of interest" description="Disordered" evidence="1">
    <location>
        <begin position="1864"/>
        <end position="1948"/>
    </location>
</feature>
<evidence type="ECO:0000313" key="3">
    <source>
        <dbReference type="Proteomes" id="UP000224006"/>
    </source>
</evidence>
<feature type="region of interest" description="Disordered" evidence="1">
    <location>
        <begin position="1216"/>
        <end position="1283"/>
    </location>
</feature>
<proteinExistence type="predicted"/>
<feature type="compositionally biased region" description="Basic residues" evidence="1">
    <location>
        <begin position="1128"/>
        <end position="1138"/>
    </location>
</feature>
<feature type="compositionally biased region" description="Basic and acidic residues" evidence="1">
    <location>
        <begin position="688"/>
        <end position="708"/>
    </location>
</feature>
<feature type="compositionally biased region" description="Pro residues" evidence="1">
    <location>
        <begin position="1114"/>
        <end position="1127"/>
    </location>
</feature>
<feature type="region of interest" description="Disordered" evidence="1">
    <location>
        <begin position="727"/>
        <end position="773"/>
    </location>
</feature>
<feature type="compositionally biased region" description="Low complexity" evidence="1">
    <location>
        <begin position="831"/>
        <end position="869"/>
    </location>
</feature>
<reference evidence="2 3" key="1">
    <citation type="submission" date="2017-09" db="EMBL/GenBank/DDBJ databases">
        <title>Genome sequencing of Besnoitia besnoiti strain Bb-Ger1.</title>
        <authorList>
            <person name="Schares G."/>
            <person name="Venepally P."/>
            <person name="Lorenzi H.A."/>
        </authorList>
    </citation>
    <scope>NUCLEOTIDE SEQUENCE [LARGE SCALE GENOMIC DNA]</scope>
    <source>
        <strain evidence="2 3">Bb-Ger1</strain>
    </source>
</reference>